<keyword evidence="3 4" id="KW-0067">ATP-binding</keyword>
<dbReference type="AlphaFoldDB" id="A0A0J7K4P2"/>
<dbReference type="Gene3D" id="1.10.8.60">
    <property type="match status" value="1"/>
</dbReference>
<evidence type="ECO:0000256" key="4">
    <source>
        <dbReference type="RuleBase" id="RU003651"/>
    </source>
</evidence>
<comment type="caution">
    <text evidence="6">The sequence shown here is derived from an EMBL/GenBank/DDBJ whole genome shotgun (WGS) entry which is preliminary data.</text>
</comment>
<dbReference type="Pfam" id="PF00004">
    <property type="entry name" value="AAA"/>
    <property type="match status" value="1"/>
</dbReference>
<dbReference type="InterPro" id="IPR027417">
    <property type="entry name" value="P-loop_NTPase"/>
</dbReference>
<evidence type="ECO:0000256" key="3">
    <source>
        <dbReference type="ARBA" id="ARBA00022840"/>
    </source>
</evidence>
<dbReference type="Proteomes" id="UP000036403">
    <property type="component" value="Unassembled WGS sequence"/>
</dbReference>
<dbReference type="PaxDb" id="67767-A0A0J7K4P2"/>
<keyword evidence="7" id="KW-1185">Reference proteome</keyword>
<dbReference type="PANTHER" id="PTHR23077">
    <property type="entry name" value="AAA-FAMILY ATPASE"/>
    <property type="match status" value="1"/>
</dbReference>
<dbReference type="GO" id="GO:0042254">
    <property type="term" value="P:ribosome biogenesis"/>
    <property type="evidence" value="ECO:0007669"/>
    <property type="project" value="TreeGrafter"/>
</dbReference>
<dbReference type="OrthoDB" id="27435at2759"/>
<dbReference type="InterPro" id="IPR003959">
    <property type="entry name" value="ATPase_AAA_core"/>
</dbReference>
<evidence type="ECO:0000313" key="7">
    <source>
        <dbReference type="Proteomes" id="UP000036403"/>
    </source>
</evidence>
<dbReference type="STRING" id="67767.A0A0J7K4P2"/>
<dbReference type="Pfam" id="PF17862">
    <property type="entry name" value="AAA_lid_3"/>
    <property type="match status" value="1"/>
</dbReference>
<sequence>MDIIQEHSPDFSSLLAWLHSEPPLSPERLSTLCIEHGDFETALRVVQPSAKREGFATVPDVTWDDVGSLQNIRQELQMAILAPVKHTEHFNALGLSTASGVLLCGPPGCGKTLLAKAIANEAGINFISVKGPELLNMYVGESEKAVRQCFLRARNSMPCVIFFDEIDALCPKRTEGDNSATSRVVNQMLTEMDGVEGRQGVFLMAATNRPDIIDPAVLRPGRLDKILYNATRPKLATDVDLNQVGYNDKCEGYTGADLAALIKEAGMEALKEIIAGYGQPEISMQHIYRALDKVQPSVREKASIYLFFNVLFVSMYFSKLYSIKKNSEVTPMETPMETPIDAPIVDVVMEPMET</sequence>
<reference evidence="6 7" key="1">
    <citation type="submission" date="2015-04" db="EMBL/GenBank/DDBJ databases">
        <title>Lasius niger genome sequencing.</title>
        <authorList>
            <person name="Konorov E.A."/>
            <person name="Nikitin M.A."/>
            <person name="Kirill M.V."/>
            <person name="Chang P."/>
        </authorList>
    </citation>
    <scope>NUCLEOTIDE SEQUENCE [LARGE SCALE GENOMIC DNA]</scope>
    <source>
        <tissue evidence="6">Whole</tissue>
    </source>
</reference>
<dbReference type="GO" id="GO:0003723">
    <property type="term" value="F:RNA binding"/>
    <property type="evidence" value="ECO:0007669"/>
    <property type="project" value="TreeGrafter"/>
</dbReference>
<dbReference type="InterPro" id="IPR003960">
    <property type="entry name" value="ATPase_AAA_CS"/>
</dbReference>
<name>A0A0J7K4P2_LASNI</name>
<evidence type="ECO:0000256" key="1">
    <source>
        <dbReference type="ARBA" id="ARBA00006914"/>
    </source>
</evidence>
<dbReference type="InterPro" id="IPR003593">
    <property type="entry name" value="AAA+_ATPase"/>
</dbReference>
<dbReference type="InterPro" id="IPR050168">
    <property type="entry name" value="AAA_ATPase_domain"/>
</dbReference>
<keyword evidence="2 4" id="KW-0547">Nucleotide-binding</keyword>
<comment type="similarity">
    <text evidence="1 4">Belongs to the AAA ATPase family.</text>
</comment>
<dbReference type="GO" id="GO:0005634">
    <property type="term" value="C:nucleus"/>
    <property type="evidence" value="ECO:0007669"/>
    <property type="project" value="TreeGrafter"/>
</dbReference>
<dbReference type="InterPro" id="IPR041569">
    <property type="entry name" value="AAA_lid_3"/>
</dbReference>
<evidence type="ECO:0000259" key="5">
    <source>
        <dbReference type="SMART" id="SM00382"/>
    </source>
</evidence>
<evidence type="ECO:0000256" key="2">
    <source>
        <dbReference type="ARBA" id="ARBA00022741"/>
    </source>
</evidence>
<organism evidence="6 7">
    <name type="scientific">Lasius niger</name>
    <name type="common">Black garden ant</name>
    <dbReference type="NCBI Taxonomy" id="67767"/>
    <lineage>
        <taxon>Eukaryota</taxon>
        <taxon>Metazoa</taxon>
        <taxon>Ecdysozoa</taxon>
        <taxon>Arthropoda</taxon>
        <taxon>Hexapoda</taxon>
        <taxon>Insecta</taxon>
        <taxon>Pterygota</taxon>
        <taxon>Neoptera</taxon>
        <taxon>Endopterygota</taxon>
        <taxon>Hymenoptera</taxon>
        <taxon>Apocrita</taxon>
        <taxon>Aculeata</taxon>
        <taxon>Formicoidea</taxon>
        <taxon>Formicidae</taxon>
        <taxon>Formicinae</taxon>
        <taxon>Lasius</taxon>
        <taxon>Lasius</taxon>
    </lineage>
</organism>
<evidence type="ECO:0000313" key="6">
    <source>
        <dbReference type="EMBL" id="KMQ85292.1"/>
    </source>
</evidence>
<dbReference type="PROSITE" id="PS00674">
    <property type="entry name" value="AAA"/>
    <property type="match status" value="1"/>
</dbReference>
<protein>
    <submittedName>
        <fullName evidence="6">Nuclear valosin-containing</fullName>
    </submittedName>
</protein>
<dbReference type="GO" id="GO:0005524">
    <property type="term" value="F:ATP binding"/>
    <property type="evidence" value="ECO:0007669"/>
    <property type="project" value="UniProtKB-KW"/>
</dbReference>
<dbReference type="GO" id="GO:0016887">
    <property type="term" value="F:ATP hydrolysis activity"/>
    <property type="evidence" value="ECO:0007669"/>
    <property type="project" value="InterPro"/>
</dbReference>
<dbReference type="Gene3D" id="3.40.50.300">
    <property type="entry name" value="P-loop containing nucleotide triphosphate hydrolases"/>
    <property type="match status" value="1"/>
</dbReference>
<dbReference type="GO" id="GO:1990275">
    <property type="term" value="F:preribosome binding"/>
    <property type="evidence" value="ECO:0007669"/>
    <property type="project" value="TreeGrafter"/>
</dbReference>
<feature type="domain" description="AAA+ ATPase" evidence="5">
    <location>
        <begin position="97"/>
        <end position="234"/>
    </location>
</feature>
<dbReference type="SMART" id="SM00382">
    <property type="entry name" value="AAA"/>
    <property type="match status" value="1"/>
</dbReference>
<dbReference type="FunFam" id="3.40.50.300:FF:000149">
    <property type="entry name" value="Nuclear valosin-containing protein-like"/>
    <property type="match status" value="1"/>
</dbReference>
<accession>A0A0J7K4P2</accession>
<dbReference type="CDD" id="cd19530">
    <property type="entry name" value="RecA-like_NVL_r2-like"/>
    <property type="match status" value="1"/>
</dbReference>
<dbReference type="SUPFAM" id="SSF52540">
    <property type="entry name" value="P-loop containing nucleoside triphosphate hydrolases"/>
    <property type="match status" value="1"/>
</dbReference>
<dbReference type="EMBL" id="LBMM01014161">
    <property type="protein sequence ID" value="KMQ85292.1"/>
    <property type="molecule type" value="Genomic_DNA"/>
</dbReference>
<dbReference type="PANTHER" id="PTHR23077:SF171">
    <property type="entry name" value="NUCLEAR VALOSIN-CONTAINING PROTEIN-LIKE"/>
    <property type="match status" value="1"/>
</dbReference>
<proteinExistence type="inferred from homology"/>
<gene>
    <name evidence="6" type="ORF">RF55_16234</name>
</gene>